<reference evidence="1 2" key="1">
    <citation type="submission" date="2017-02" db="EMBL/GenBank/DDBJ databases">
        <title>Characterization and complete genome sequence of Yersinia bacteriophage, fHe-Yen9-01.</title>
        <authorList>
            <person name="Jun J.W."/>
            <person name="Wicklund A."/>
            <person name="Skurnik M."/>
        </authorList>
    </citation>
    <scope>NUCLEOTIDE SEQUENCE [LARGE SCALE GENOMIC DNA]</scope>
</reference>
<keyword evidence="2" id="KW-1185">Reference proteome</keyword>
<sequence>MKEGYNITFYLGNELAHLVFEEYNDAAFVIELIKNFYEDRLGDKIISNAKFVHLIRLLEHKHNISQNLSDSLPSLDHEYPEELIHDLLGIFDLPESIKGQVYCPIAYGLKVYFIEDLVDITDAFSFTQFDI</sequence>
<evidence type="ECO:0000313" key="2">
    <source>
        <dbReference type="Proteomes" id="UP000222840"/>
    </source>
</evidence>
<gene>
    <name evidence="1" type="ORF">fHeYen901_114</name>
</gene>
<dbReference type="Proteomes" id="UP000222840">
    <property type="component" value="Segment"/>
</dbReference>
<accession>A0A1V0DXL0</accession>
<name>A0A1V0DXL0_9CAUD</name>
<protein>
    <submittedName>
        <fullName evidence="1">Uncharacterized protein</fullName>
    </submittedName>
</protein>
<evidence type="ECO:0000313" key="1">
    <source>
        <dbReference type="EMBL" id="ARB05887.1"/>
    </source>
</evidence>
<proteinExistence type="predicted"/>
<dbReference type="EMBL" id="KY593455">
    <property type="protein sequence ID" value="ARB05887.1"/>
    <property type="molecule type" value="Genomic_DNA"/>
</dbReference>
<organism evidence="1 2">
    <name type="scientific">Yersinia phage fHe-Yen9-01</name>
    <dbReference type="NCBI Taxonomy" id="1965363"/>
    <lineage>
        <taxon>Viruses</taxon>
        <taxon>Duplodnaviria</taxon>
        <taxon>Heunggongvirae</taxon>
        <taxon>Uroviricota</taxon>
        <taxon>Caudoviricetes</taxon>
        <taxon>Pantevenvirales</taxon>
        <taxon>Straboviridae</taxon>
        <taxon>Tevenvirinae</taxon>
        <taxon>Tegunavirus</taxon>
        <taxon>Tegunavirus fheyen901</taxon>
    </lineage>
</organism>